<keyword evidence="7" id="KW-0862">Zinc</keyword>
<dbReference type="AlphaFoldDB" id="A0AA39DZT5"/>
<feature type="domain" description="CCHC-type" evidence="17">
    <location>
        <begin position="281"/>
        <end position="296"/>
    </location>
</feature>
<dbReference type="GO" id="GO:0016020">
    <property type="term" value="C:membrane"/>
    <property type="evidence" value="ECO:0007669"/>
    <property type="project" value="UniProtKB-SubCell"/>
</dbReference>
<evidence type="ECO:0000256" key="5">
    <source>
        <dbReference type="ARBA" id="ARBA00022728"/>
    </source>
</evidence>
<dbReference type="GO" id="GO:0008380">
    <property type="term" value="P:RNA splicing"/>
    <property type="evidence" value="ECO:0007669"/>
    <property type="project" value="UniProtKB-KW"/>
</dbReference>
<dbReference type="GO" id="GO:0008270">
    <property type="term" value="F:zinc ion binding"/>
    <property type="evidence" value="ECO:0007669"/>
    <property type="project" value="UniProtKB-KW"/>
</dbReference>
<dbReference type="PANTHER" id="PTHR45651:SF9">
    <property type="entry name" value="CYCLIC NUCLEOTIDE-GATED ION CHANNEL 14-RELATED"/>
    <property type="match status" value="1"/>
</dbReference>
<gene>
    <name evidence="18" type="ORF">PVL29_004564</name>
</gene>
<dbReference type="GO" id="GO:0006397">
    <property type="term" value="P:mRNA processing"/>
    <property type="evidence" value="ECO:0007669"/>
    <property type="project" value="UniProtKB-KW"/>
</dbReference>
<feature type="region of interest" description="Disordered" evidence="14">
    <location>
        <begin position="298"/>
        <end position="369"/>
    </location>
</feature>
<comment type="subcellular location">
    <subcellularLocation>
        <location evidence="1">Nucleus</location>
    </subcellularLocation>
</comment>
<keyword evidence="8" id="KW-0508">mRNA splicing</keyword>
<dbReference type="PROSITE" id="PS50158">
    <property type="entry name" value="ZF_CCHC"/>
    <property type="match status" value="1"/>
</dbReference>
<evidence type="ECO:0000256" key="4">
    <source>
        <dbReference type="ARBA" id="ARBA00022723"/>
    </source>
</evidence>
<keyword evidence="10" id="KW-0407">Ion channel</keyword>
<evidence type="ECO:0000256" key="8">
    <source>
        <dbReference type="ARBA" id="ARBA00023187"/>
    </source>
</evidence>
<dbReference type="GO" id="GO:0005681">
    <property type="term" value="C:spliceosomal complex"/>
    <property type="evidence" value="ECO:0007669"/>
    <property type="project" value="UniProtKB-KW"/>
</dbReference>
<dbReference type="InterPro" id="IPR035979">
    <property type="entry name" value="RBD_domain_sf"/>
</dbReference>
<dbReference type="SUPFAM" id="SSF54928">
    <property type="entry name" value="RNA-binding domain, RBD"/>
    <property type="match status" value="1"/>
</dbReference>
<dbReference type="InterPro" id="IPR001878">
    <property type="entry name" value="Znf_CCHC"/>
</dbReference>
<feature type="domain" description="RRM" evidence="16">
    <location>
        <begin position="184"/>
        <end position="261"/>
    </location>
</feature>
<evidence type="ECO:0000256" key="11">
    <source>
        <dbReference type="ARBA" id="ARBA00061011"/>
    </source>
</evidence>
<keyword evidence="15" id="KW-0812">Transmembrane</keyword>
<keyword evidence="9" id="KW-0539">Nucleus</keyword>
<dbReference type="PROSITE" id="PS50102">
    <property type="entry name" value="RRM"/>
    <property type="match status" value="1"/>
</dbReference>
<dbReference type="GO" id="GO:0003729">
    <property type="term" value="F:mRNA binding"/>
    <property type="evidence" value="ECO:0007669"/>
    <property type="project" value="UniProtKB-ARBA"/>
</dbReference>
<evidence type="ECO:0000256" key="2">
    <source>
        <dbReference type="ARBA" id="ARBA00022553"/>
    </source>
</evidence>
<evidence type="ECO:0000313" key="19">
    <source>
        <dbReference type="Proteomes" id="UP001168098"/>
    </source>
</evidence>
<evidence type="ECO:0000259" key="17">
    <source>
        <dbReference type="PROSITE" id="PS50158"/>
    </source>
</evidence>
<keyword evidence="13" id="KW-0694">RNA-binding</keyword>
<keyword evidence="15" id="KW-0472">Membrane</keyword>
<dbReference type="GO" id="GO:0034220">
    <property type="term" value="P:monoatomic ion transmembrane transport"/>
    <property type="evidence" value="ECO:0007669"/>
    <property type="project" value="UniProtKB-KW"/>
</dbReference>
<dbReference type="SMART" id="SM00343">
    <property type="entry name" value="ZnF_C2HC"/>
    <property type="match status" value="1"/>
</dbReference>
<dbReference type="EMBL" id="JARBHA010000004">
    <property type="protein sequence ID" value="KAJ9702878.1"/>
    <property type="molecule type" value="Genomic_DNA"/>
</dbReference>
<reference evidence="18 19" key="1">
    <citation type="journal article" date="2023" name="BMC Biotechnol.">
        <title>Vitis rotundifolia cv Carlos genome sequencing.</title>
        <authorList>
            <person name="Huff M."/>
            <person name="Hulse-Kemp A."/>
            <person name="Scheffler B."/>
            <person name="Youngblood R."/>
            <person name="Simpson S."/>
            <person name="Babiker E."/>
            <person name="Staton M."/>
        </authorList>
    </citation>
    <scope>NUCLEOTIDE SEQUENCE [LARGE SCALE GENOMIC DNA]</scope>
    <source>
        <tissue evidence="18">Leaf</tissue>
    </source>
</reference>
<organism evidence="18 19">
    <name type="scientific">Vitis rotundifolia</name>
    <name type="common">Muscadine grape</name>
    <dbReference type="NCBI Taxonomy" id="103349"/>
    <lineage>
        <taxon>Eukaryota</taxon>
        <taxon>Viridiplantae</taxon>
        <taxon>Streptophyta</taxon>
        <taxon>Embryophyta</taxon>
        <taxon>Tracheophyta</taxon>
        <taxon>Spermatophyta</taxon>
        <taxon>Magnoliopsida</taxon>
        <taxon>eudicotyledons</taxon>
        <taxon>Gunneridae</taxon>
        <taxon>Pentapetalae</taxon>
        <taxon>rosids</taxon>
        <taxon>Vitales</taxon>
        <taxon>Vitaceae</taxon>
        <taxon>Viteae</taxon>
        <taxon>Vitis</taxon>
    </lineage>
</organism>
<dbReference type="SUPFAM" id="SSF57756">
    <property type="entry name" value="Retrovirus zinc finger-like domains"/>
    <property type="match status" value="1"/>
</dbReference>
<evidence type="ECO:0000256" key="9">
    <source>
        <dbReference type="ARBA" id="ARBA00023242"/>
    </source>
</evidence>
<dbReference type="InterPro" id="IPR000504">
    <property type="entry name" value="RRM_dom"/>
</dbReference>
<keyword evidence="5" id="KW-0747">Spliceosome</keyword>
<dbReference type="Gene3D" id="3.30.70.330">
    <property type="match status" value="1"/>
</dbReference>
<keyword evidence="6 12" id="KW-0863">Zinc-finger</keyword>
<dbReference type="SUPFAM" id="SSF81324">
    <property type="entry name" value="Voltage-gated potassium channels"/>
    <property type="match status" value="1"/>
</dbReference>
<keyword evidence="19" id="KW-1185">Reference proteome</keyword>
<evidence type="ECO:0000256" key="12">
    <source>
        <dbReference type="PROSITE-ProRule" id="PRU00047"/>
    </source>
</evidence>
<proteinExistence type="inferred from homology"/>
<evidence type="ECO:0000256" key="1">
    <source>
        <dbReference type="ARBA" id="ARBA00004123"/>
    </source>
</evidence>
<dbReference type="InterPro" id="IPR012677">
    <property type="entry name" value="Nucleotide-bd_a/b_plait_sf"/>
</dbReference>
<dbReference type="FunFam" id="4.10.60.10:FF:000029">
    <property type="entry name" value="Serine/arginine-rich splicing factor RSZ22A"/>
    <property type="match status" value="1"/>
</dbReference>
<dbReference type="Proteomes" id="UP001168098">
    <property type="component" value="Unassembled WGS sequence"/>
</dbReference>
<evidence type="ECO:0000256" key="6">
    <source>
        <dbReference type="ARBA" id="ARBA00022771"/>
    </source>
</evidence>
<feature type="compositionally biased region" description="Gly residues" evidence="14">
    <location>
        <begin position="261"/>
        <end position="275"/>
    </location>
</feature>
<keyword evidence="15" id="KW-1133">Transmembrane helix</keyword>
<evidence type="ECO:0000256" key="3">
    <source>
        <dbReference type="ARBA" id="ARBA00022664"/>
    </source>
</evidence>
<evidence type="ECO:0000256" key="13">
    <source>
        <dbReference type="PROSITE-ProRule" id="PRU00176"/>
    </source>
</evidence>
<evidence type="ECO:0000259" key="16">
    <source>
        <dbReference type="PROSITE" id="PS50102"/>
    </source>
</evidence>
<feature type="compositionally biased region" description="Low complexity" evidence="14">
    <location>
        <begin position="311"/>
        <end position="330"/>
    </location>
</feature>
<dbReference type="Pfam" id="PF00098">
    <property type="entry name" value="zf-CCHC"/>
    <property type="match status" value="1"/>
</dbReference>
<accession>A0AA39DZT5</accession>
<feature type="transmembrane region" description="Helical" evidence="15">
    <location>
        <begin position="88"/>
        <end position="110"/>
    </location>
</feature>
<dbReference type="Pfam" id="PF00076">
    <property type="entry name" value="RRM_1"/>
    <property type="match status" value="1"/>
</dbReference>
<keyword evidence="3" id="KW-0507">mRNA processing</keyword>
<evidence type="ECO:0000256" key="14">
    <source>
        <dbReference type="SAM" id="MobiDB-lite"/>
    </source>
</evidence>
<keyword evidence="4" id="KW-0479">Metal-binding</keyword>
<evidence type="ECO:0000256" key="10">
    <source>
        <dbReference type="ARBA" id="ARBA00023303"/>
    </source>
</evidence>
<keyword evidence="10" id="KW-0406">Ion transport</keyword>
<keyword evidence="2" id="KW-0597">Phosphoprotein</keyword>
<feature type="compositionally biased region" description="Basic residues" evidence="14">
    <location>
        <begin position="301"/>
        <end position="310"/>
    </location>
</feature>
<protein>
    <submittedName>
        <fullName evidence="18">Uncharacterized protein</fullName>
    </submittedName>
</protein>
<dbReference type="InterPro" id="IPR036875">
    <property type="entry name" value="Znf_CCHC_sf"/>
</dbReference>
<dbReference type="Gene3D" id="4.10.60.10">
    <property type="entry name" value="Zinc finger, CCHC-type"/>
    <property type="match status" value="1"/>
</dbReference>
<evidence type="ECO:0000256" key="7">
    <source>
        <dbReference type="ARBA" id="ARBA00022833"/>
    </source>
</evidence>
<feature type="region of interest" description="Disordered" evidence="14">
    <location>
        <begin position="254"/>
        <end position="275"/>
    </location>
</feature>
<comment type="similarity">
    <text evidence="11">Belongs to the splicing factor SR family. RSZ subfamily.</text>
</comment>
<dbReference type="PANTHER" id="PTHR45651">
    <property type="entry name" value="CYCLIC NUCLEOTIDE-GATED ION CHANNEL 15-RELATED-RELATED"/>
    <property type="match status" value="1"/>
</dbReference>
<sequence>MQIHRFCSDEKQNLEVSWEKGESQPVESPVNYKVLPSLLNPEGRAGEKNRTYGTLSFGRFKVFPESHEPWRKRILDPGSDIFLQWNRVFLFSCLVALFVDPLFFYLPTVVGDGNSSCMTTDLNLGIVVTCFRAIADIFYLLHMAIKFRTAYVSPSSRVFGRGELVMDPKEIARRYLKSDFFIDLVATLPLPQFPDCKLVNKLYIHARFAKLRTSSALCVWVARRPPGYAFIDFDDRRDAQDAIGQLDGKNGWRVELSHNSRGGGGGGHGGGRGRSGGSDLKCYECGELGHFARECRLRGGSGRRRSRSPRYCRSPSYGRRSYSPRGQSPRCRSLSPHGRSYRRSPGYRGREELPYANGNGLRERHRSRS</sequence>
<evidence type="ECO:0000256" key="15">
    <source>
        <dbReference type="SAM" id="Phobius"/>
    </source>
</evidence>
<keyword evidence="10" id="KW-0813">Transport</keyword>
<comment type="caution">
    <text evidence="18">The sequence shown here is derived from an EMBL/GenBank/DDBJ whole genome shotgun (WGS) entry which is preliminary data.</text>
</comment>
<feature type="transmembrane region" description="Helical" evidence="15">
    <location>
        <begin position="122"/>
        <end position="141"/>
    </location>
</feature>
<evidence type="ECO:0000313" key="18">
    <source>
        <dbReference type="EMBL" id="KAJ9702878.1"/>
    </source>
</evidence>
<name>A0AA39DZT5_VITRO</name>